<dbReference type="PROSITE" id="PS50126">
    <property type="entry name" value="S1"/>
    <property type="match status" value="1"/>
</dbReference>
<sequence length="182" mass="21255">MGIDENIMNFIYGEKKQTPLQYREGDIVPVRITKLVDFGAFCVTKDEYLTSGLIHISKIPTDLHLHTMQVIDAEVIRIKEEDKLELSLLLHEKKDTPFQVLSKIKEPLPEKTVPNNEVEEIIQYLSKEFGIVSEESKKEVEEMVKAMGVFRFTMILNKTLPDFKRDLVYHFLKEMKKRRDGL</sequence>
<dbReference type="AlphaFoldDB" id="A0A7W1XD35"/>
<reference evidence="2 3" key="1">
    <citation type="submission" date="2020-07" db="EMBL/GenBank/DDBJ databases">
        <authorList>
            <person name="Feng H."/>
        </authorList>
    </citation>
    <scope>NUCLEOTIDE SEQUENCE [LARGE SCALE GENOMIC DNA]</scope>
    <source>
        <strain evidence="3">s-11</strain>
    </source>
</reference>
<dbReference type="SUPFAM" id="SSF50249">
    <property type="entry name" value="Nucleic acid-binding proteins"/>
    <property type="match status" value="1"/>
</dbReference>
<dbReference type="SMART" id="SM00316">
    <property type="entry name" value="S1"/>
    <property type="match status" value="1"/>
</dbReference>
<dbReference type="GO" id="GO:0003676">
    <property type="term" value="F:nucleic acid binding"/>
    <property type="evidence" value="ECO:0007669"/>
    <property type="project" value="InterPro"/>
</dbReference>
<organism evidence="2 3">
    <name type="scientific">Thermoactinomyces daqus</name>
    <dbReference type="NCBI Taxonomy" id="1329516"/>
    <lineage>
        <taxon>Bacteria</taxon>
        <taxon>Bacillati</taxon>
        <taxon>Bacillota</taxon>
        <taxon>Bacilli</taxon>
        <taxon>Bacillales</taxon>
        <taxon>Thermoactinomycetaceae</taxon>
        <taxon>Thermoactinomyces</taxon>
    </lineage>
</organism>
<comment type="caution">
    <text evidence="2">The sequence shown here is derived from an EMBL/GenBank/DDBJ whole genome shotgun (WGS) entry which is preliminary data.</text>
</comment>
<dbReference type="Proteomes" id="UP000530514">
    <property type="component" value="Unassembled WGS sequence"/>
</dbReference>
<accession>A0A7W1XD35</accession>
<dbReference type="InterPro" id="IPR003029">
    <property type="entry name" value="S1_domain"/>
</dbReference>
<evidence type="ECO:0000313" key="3">
    <source>
        <dbReference type="Proteomes" id="UP000530514"/>
    </source>
</evidence>
<evidence type="ECO:0000313" key="2">
    <source>
        <dbReference type="EMBL" id="MBA4544398.1"/>
    </source>
</evidence>
<dbReference type="EMBL" id="JACEIP010000038">
    <property type="protein sequence ID" value="MBA4544398.1"/>
    <property type="molecule type" value="Genomic_DNA"/>
</dbReference>
<keyword evidence="3" id="KW-1185">Reference proteome</keyword>
<proteinExistence type="predicted"/>
<feature type="domain" description="S1 motif" evidence="1">
    <location>
        <begin position="25"/>
        <end position="89"/>
    </location>
</feature>
<dbReference type="RefSeq" id="WP_033099145.1">
    <property type="nucleotide sequence ID" value="NZ_JACEIP010000038.1"/>
</dbReference>
<dbReference type="Gene3D" id="2.40.50.140">
    <property type="entry name" value="Nucleic acid-binding proteins"/>
    <property type="match status" value="1"/>
</dbReference>
<dbReference type="OrthoDB" id="2991298at2"/>
<gene>
    <name evidence="2" type="ORF">H1164_16250</name>
</gene>
<evidence type="ECO:0000259" key="1">
    <source>
        <dbReference type="PROSITE" id="PS50126"/>
    </source>
</evidence>
<name>A0A7W1XD35_9BACL</name>
<protein>
    <recommendedName>
        <fullName evidence="1">S1 motif domain-containing protein</fullName>
    </recommendedName>
</protein>
<dbReference type="InterPro" id="IPR012340">
    <property type="entry name" value="NA-bd_OB-fold"/>
</dbReference>